<dbReference type="InterPro" id="IPR013087">
    <property type="entry name" value="Znf_C2H2_type"/>
</dbReference>
<gene>
    <name evidence="4" type="ORF">QBC46DRAFT_389759</name>
</gene>
<feature type="region of interest" description="Disordered" evidence="2">
    <location>
        <begin position="144"/>
        <end position="198"/>
    </location>
</feature>
<dbReference type="Proteomes" id="UP001303473">
    <property type="component" value="Unassembled WGS sequence"/>
</dbReference>
<evidence type="ECO:0000256" key="1">
    <source>
        <dbReference type="PROSITE-ProRule" id="PRU00042"/>
    </source>
</evidence>
<evidence type="ECO:0000313" key="5">
    <source>
        <dbReference type="Proteomes" id="UP001303473"/>
    </source>
</evidence>
<dbReference type="SUPFAM" id="SSF57667">
    <property type="entry name" value="beta-beta-alpha zinc fingers"/>
    <property type="match status" value="1"/>
</dbReference>
<proteinExistence type="predicted"/>
<accession>A0AAN6S2F8</accession>
<keyword evidence="1" id="KW-0479">Metal-binding</keyword>
<organism evidence="4 5">
    <name type="scientific">Diplogelasinospora grovesii</name>
    <dbReference type="NCBI Taxonomy" id="303347"/>
    <lineage>
        <taxon>Eukaryota</taxon>
        <taxon>Fungi</taxon>
        <taxon>Dikarya</taxon>
        <taxon>Ascomycota</taxon>
        <taxon>Pezizomycotina</taxon>
        <taxon>Sordariomycetes</taxon>
        <taxon>Sordariomycetidae</taxon>
        <taxon>Sordariales</taxon>
        <taxon>Diplogelasinosporaceae</taxon>
        <taxon>Diplogelasinospora</taxon>
    </lineage>
</organism>
<dbReference type="InterPro" id="IPR036236">
    <property type="entry name" value="Znf_C2H2_sf"/>
</dbReference>
<evidence type="ECO:0000259" key="3">
    <source>
        <dbReference type="PROSITE" id="PS50157"/>
    </source>
</evidence>
<reference evidence="5" key="1">
    <citation type="journal article" date="2023" name="Mol. Phylogenet. Evol.">
        <title>Genome-scale phylogeny and comparative genomics of the fungal order Sordariales.</title>
        <authorList>
            <person name="Hensen N."/>
            <person name="Bonometti L."/>
            <person name="Westerberg I."/>
            <person name="Brannstrom I.O."/>
            <person name="Guillou S."/>
            <person name="Cros-Aarteil S."/>
            <person name="Calhoun S."/>
            <person name="Haridas S."/>
            <person name="Kuo A."/>
            <person name="Mondo S."/>
            <person name="Pangilinan J."/>
            <person name="Riley R."/>
            <person name="LaButti K."/>
            <person name="Andreopoulos B."/>
            <person name="Lipzen A."/>
            <person name="Chen C."/>
            <person name="Yan M."/>
            <person name="Daum C."/>
            <person name="Ng V."/>
            <person name="Clum A."/>
            <person name="Steindorff A."/>
            <person name="Ohm R.A."/>
            <person name="Martin F."/>
            <person name="Silar P."/>
            <person name="Natvig D.O."/>
            <person name="Lalanne C."/>
            <person name="Gautier V."/>
            <person name="Ament-Velasquez S.L."/>
            <person name="Kruys A."/>
            <person name="Hutchinson M.I."/>
            <person name="Powell A.J."/>
            <person name="Barry K."/>
            <person name="Miller A.N."/>
            <person name="Grigoriev I.V."/>
            <person name="Debuchy R."/>
            <person name="Gladieux P."/>
            <person name="Hiltunen Thoren M."/>
            <person name="Johannesson H."/>
        </authorList>
    </citation>
    <scope>NUCLEOTIDE SEQUENCE [LARGE SCALE GENOMIC DNA]</scope>
    <source>
        <strain evidence="5">CBS 340.73</strain>
    </source>
</reference>
<keyword evidence="1" id="KW-0862">Zinc</keyword>
<dbReference type="EMBL" id="MU853825">
    <property type="protein sequence ID" value="KAK3938657.1"/>
    <property type="molecule type" value="Genomic_DNA"/>
</dbReference>
<dbReference type="PROSITE" id="PS50157">
    <property type="entry name" value="ZINC_FINGER_C2H2_2"/>
    <property type="match status" value="1"/>
</dbReference>
<dbReference type="Gene3D" id="3.30.160.60">
    <property type="entry name" value="Classic Zinc Finger"/>
    <property type="match status" value="1"/>
</dbReference>
<comment type="caution">
    <text evidence="4">The sequence shown here is derived from an EMBL/GenBank/DDBJ whole genome shotgun (WGS) entry which is preliminary data.</text>
</comment>
<sequence>MSAAGYPDLHLLGNHFSLSFQQTQPQPYDVLASQLHQFLCETSPGSSSSLEGSYGSFNMPQGLAALTSGGQTIPDVAPELTDCLASSPCPPEIGLQPQNASLDSCPNLDNLAGLDLDMTTFSPSLSFEPNLLMVQVTPGTVQGSLPQATFNTDSTPSATTDSQTISNTDESPSNQEGSGVRSRRSGTSKDSTDGRVKCGEPGCGTRVKSLSQHNKRCHQGKTHRCTICGKAFKTGPDCRRHEKNHLGKRLKCPFCPTMITGNRTDNLQRHILRKHGAVACKS</sequence>
<dbReference type="PROSITE" id="PS00028">
    <property type="entry name" value="ZINC_FINGER_C2H2_1"/>
    <property type="match status" value="1"/>
</dbReference>
<dbReference type="GO" id="GO:0008270">
    <property type="term" value="F:zinc ion binding"/>
    <property type="evidence" value="ECO:0007669"/>
    <property type="project" value="UniProtKB-KW"/>
</dbReference>
<dbReference type="SMART" id="SM00355">
    <property type="entry name" value="ZnF_C2H2"/>
    <property type="match status" value="3"/>
</dbReference>
<dbReference type="AlphaFoldDB" id="A0AAN6S2F8"/>
<feature type="domain" description="C2H2-type" evidence="3">
    <location>
        <begin position="223"/>
        <end position="250"/>
    </location>
</feature>
<evidence type="ECO:0000256" key="2">
    <source>
        <dbReference type="SAM" id="MobiDB-lite"/>
    </source>
</evidence>
<keyword evidence="5" id="KW-1185">Reference proteome</keyword>
<keyword evidence="1" id="KW-0863">Zinc-finger</keyword>
<evidence type="ECO:0000313" key="4">
    <source>
        <dbReference type="EMBL" id="KAK3938657.1"/>
    </source>
</evidence>
<feature type="compositionally biased region" description="Polar residues" evidence="2">
    <location>
        <begin position="144"/>
        <end position="176"/>
    </location>
</feature>
<name>A0AAN6S2F8_9PEZI</name>
<protein>
    <recommendedName>
        <fullName evidence="3">C2H2-type domain-containing protein</fullName>
    </recommendedName>
</protein>